<protein>
    <submittedName>
        <fullName evidence="1">Uncharacterized protein</fullName>
    </submittedName>
</protein>
<dbReference type="AlphaFoldDB" id="A0A0F9TUP3"/>
<dbReference type="EMBL" id="LAZR01000258">
    <property type="protein sequence ID" value="KKN78682.1"/>
    <property type="molecule type" value="Genomic_DNA"/>
</dbReference>
<accession>A0A0F9TUP3</accession>
<name>A0A0F9TUP3_9ZZZZ</name>
<reference evidence="1" key="1">
    <citation type="journal article" date="2015" name="Nature">
        <title>Complex archaea that bridge the gap between prokaryotes and eukaryotes.</title>
        <authorList>
            <person name="Spang A."/>
            <person name="Saw J.H."/>
            <person name="Jorgensen S.L."/>
            <person name="Zaremba-Niedzwiedzka K."/>
            <person name="Martijn J."/>
            <person name="Lind A.E."/>
            <person name="van Eijk R."/>
            <person name="Schleper C."/>
            <person name="Guy L."/>
            <person name="Ettema T.J."/>
        </authorList>
    </citation>
    <scope>NUCLEOTIDE SEQUENCE</scope>
</reference>
<sequence length="132" mass="14979">MTPRTHYAKGASTLCRRLAVHKHYITTDISKVNCRTCIKKYDERPVPVLTTAEESIFTIYFSAWAADGDIDPKAYSPYLKFTTSVSLEEAISVAVAIKIVEPRHLYAIGIVEEHGWHWKEKEGRVDLGVDVR</sequence>
<gene>
    <name evidence="1" type="ORF">LCGC14_0347490</name>
</gene>
<proteinExistence type="predicted"/>
<evidence type="ECO:0000313" key="1">
    <source>
        <dbReference type="EMBL" id="KKN78682.1"/>
    </source>
</evidence>
<organism evidence="1">
    <name type="scientific">marine sediment metagenome</name>
    <dbReference type="NCBI Taxonomy" id="412755"/>
    <lineage>
        <taxon>unclassified sequences</taxon>
        <taxon>metagenomes</taxon>
        <taxon>ecological metagenomes</taxon>
    </lineage>
</organism>
<comment type="caution">
    <text evidence="1">The sequence shown here is derived from an EMBL/GenBank/DDBJ whole genome shotgun (WGS) entry which is preliminary data.</text>
</comment>